<dbReference type="EMBL" id="KN823098">
    <property type="protein sequence ID" value="KIO22905.1"/>
    <property type="molecule type" value="Genomic_DNA"/>
</dbReference>
<name>A0A0C3Q2W4_9AGAM</name>
<dbReference type="AlphaFoldDB" id="A0A0C3Q2W4"/>
<gene>
    <name evidence="1" type="ORF">M407DRAFT_114694</name>
</gene>
<dbReference type="Gene3D" id="3.90.228.10">
    <property type="match status" value="1"/>
</dbReference>
<dbReference type="SUPFAM" id="SSF56399">
    <property type="entry name" value="ADP-ribosylation"/>
    <property type="match status" value="1"/>
</dbReference>
<organism evidence="1 2">
    <name type="scientific">Tulasnella calospora MUT 4182</name>
    <dbReference type="NCBI Taxonomy" id="1051891"/>
    <lineage>
        <taxon>Eukaryota</taxon>
        <taxon>Fungi</taxon>
        <taxon>Dikarya</taxon>
        <taxon>Basidiomycota</taxon>
        <taxon>Agaricomycotina</taxon>
        <taxon>Agaricomycetes</taxon>
        <taxon>Cantharellales</taxon>
        <taxon>Tulasnellaceae</taxon>
        <taxon>Tulasnella</taxon>
    </lineage>
</organism>
<evidence type="ECO:0000313" key="1">
    <source>
        <dbReference type="EMBL" id="KIO22905.1"/>
    </source>
</evidence>
<evidence type="ECO:0008006" key="3">
    <source>
        <dbReference type="Google" id="ProtNLM"/>
    </source>
</evidence>
<dbReference type="PANTHER" id="PTHR31681:SF3">
    <property type="entry name" value="OS04G0690100 PROTEIN"/>
    <property type="match status" value="1"/>
</dbReference>
<accession>A0A0C3Q2W4</accession>
<dbReference type="PANTHER" id="PTHR31681">
    <property type="entry name" value="C2H2-LIKE ZINC FINGER PROTEIN"/>
    <property type="match status" value="1"/>
</dbReference>
<keyword evidence="2" id="KW-1185">Reference proteome</keyword>
<sequence length="469" mass="50519">MCIVCKIQPAHGRYEFCSKACARAAPKSPASRFAQPRTTQSSAGFLRVQNTGIGDDYYGIVDDYYGNDDGNRDGDDDDDFGGGFRQRRRAASDLVVARRPQLCLNCGVFPKISHYDFCSRTCKSQAQAKLSGQPSQLQPLSNQFTGSGFILPTFTGATTGPSSSSGLTMPLANLYGVPPPPYAAASGPPTGPPCSIPGCTRRGPTTTEKYCSLTCSKAAVTQGLATACLLCKELPKVGHFHWCGPACRQKAEAGAPMLLELPSSDPKFADIVNQFTVTWSPLKAPIPTIHKIYKCINTKTAEDSFQQYRQKVETARQFQVAGSGKTAGNENRRWHGTIRKCTIGDSSTQLSPCFSPACFVCCIIKTGFNIKYAAQGWYGTGLYCSSHSSTSNGYTKGPAPGSPYRAMFLNRVIVGKEHVWGKTNGKDAAARALVAPPDGCDSVASDPKHNEIIVYRNDAMVASWLILYS</sequence>
<reference evidence="1 2" key="1">
    <citation type="submission" date="2014-04" db="EMBL/GenBank/DDBJ databases">
        <authorList>
            <consortium name="DOE Joint Genome Institute"/>
            <person name="Kuo A."/>
            <person name="Girlanda M."/>
            <person name="Perotto S."/>
            <person name="Kohler A."/>
            <person name="Nagy L.G."/>
            <person name="Floudas D."/>
            <person name="Copeland A."/>
            <person name="Barry K.W."/>
            <person name="Cichocki N."/>
            <person name="Veneault-Fourrey C."/>
            <person name="LaButti K."/>
            <person name="Lindquist E.A."/>
            <person name="Lipzen A."/>
            <person name="Lundell T."/>
            <person name="Morin E."/>
            <person name="Murat C."/>
            <person name="Sun H."/>
            <person name="Tunlid A."/>
            <person name="Henrissat B."/>
            <person name="Grigoriev I.V."/>
            <person name="Hibbett D.S."/>
            <person name="Martin F."/>
            <person name="Nordberg H.P."/>
            <person name="Cantor M.N."/>
            <person name="Hua S.X."/>
        </authorList>
    </citation>
    <scope>NUCLEOTIDE SEQUENCE [LARGE SCALE GENOMIC DNA]</scope>
    <source>
        <strain evidence="1 2">MUT 4182</strain>
    </source>
</reference>
<dbReference type="STRING" id="1051891.A0A0C3Q2W4"/>
<evidence type="ECO:0000313" key="2">
    <source>
        <dbReference type="Proteomes" id="UP000054248"/>
    </source>
</evidence>
<protein>
    <recommendedName>
        <fullName evidence="3">PARP catalytic domain-containing protein</fullName>
    </recommendedName>
</protein>
<dbReference type="Proteomes" id="UP000054248">
    <property type="component" value="Unassembled WGS sequence"/>
</dbReference>
<proteinExistence type="predicted"/>
<dbReference type="HOGENOM" id="CLU_039434_0_0_1"/>
<reference evidence="2" key="2">
    <citation type="submission" date="2015-01" db="EMBL/GenBank/DDBJ databases">
        <title>Evolutionary Origins and Diversification of the Mycorrhizal Mutualists.</title>
        <authorList>
            <consortium name="DOE Joint Genome Institute"/>
            <consortium name="Mycorrhizal Genomics Consortium"/>
            <person name="Kohler A."/>
            <person name="Kuo A."/>
            <person name="Nagy L.G."/>
            <person name="Floudas D."/>
            <person name="Copeland A."/>
            <person name="Barry K.W."/>
            <person name="Cichocki N."/>
            <person name="Veneault-Fourrey C."/>
            <person name="LaButti K."/>
            <person name="Lindquist E.A."/>
            <person name="Lipzen A."/>
            <person name="Lundell T."/>
            <person name="Morin E."/>
            <person name="Murat C."/>
            <person name="Riley R."/>
            <person name="Ohm R."/>
            <person name="Sun H."/>
            <person name="Tunlid A."/>
            <person name="Henrissat B."/>
            <person name="Grigoriev I.V."/>
            <person name="Hibbett D.S."/>
            <person name="Martin F."/>
        </authorList>
    </citation>
    <scope>NUCLEOTIDE SEQUENCE [LARGE SCALE GENOMIC DNA]</scope>
    <source>
        <strain evidence="2">MUT 4182</strain>
    </source>
</reference>
<dbReference type="OrthoDB" id="2419903at2759"/>